<gene>
    <name evidence="2" type="ORF">GUY60_00505</name>
</gene>
<dbReference type="PANTHER" id="PTHR33627:SF1">
    <property type="entry name" value="TRANSPOSASE"/>
    <property type="match status" value="1"/>
</dbReference>
<dbReference type="PANTHER" id="PTHR33627">
    <property type="entry name" value="TRANSPOSASE"/>
    <property type="match status" value="1"/>
</dbReference>
<reference evidence="2" key="1">
    <citation type="submission" date="2020-01" db="EMBL/GenBank/DDBJ databases">
        <title>Whole-genome analyses of novel actinobacteria.</title>
        <authorList>
            <person name="Sahin N."/>
        </authorList>
    </citation>
    <scope>NUCLEOTIDE SEQUENCE</scope>
    <source>
        <strain evidence="2">YC537</strain>
    </source>
</reference>
<keyword evidence="3" id="KW-1185">Reference proteome</keyword>
<dbReference type="AlphaFoldDB" id="A0A964XID4"/>
<feature type="domain" description="Transposase IS701-like DDE" evidence="1">
    <location>
        <begin position="1"/>
        <end position="219"/>
    </location>
</feature>
<dbReference type="EMBL" id="JAAAHS010000002">
    <property type="protein sequence ID" value="NBE49930.1"/>
    <property type="molecule type" value="Genomic_DNA"/>
</dbReference>
<dbReference type="InterPro" id="IPR038721">
    <property type="entry name" value="IS701-like_DDE_dom"/>
</dbReference>
<dbReference type="InterPro" id="IPR039365">
    <property type="entry name" value="IS701-like"/>
</dbReference>
<evidence type="ECO:0000313" key="3">
    <source>
        <dbReference type="Proteomes" id="UP000598297"/>
    </source>
</evidence>
<sequence length="366" mass="39709">MFTALRRAEQRIWAEQYVGALLAAPGRKTLRNVATQIDGGASRQSVHHFISASPWEWLPIRQALAGYTRRTLNPQAWVIRPTTIPKVGPHSIGVDQRYVPHLGQVVNAQQALGSWMVSATAAVPVDWHLLLPPRWADASLRRRANVPDEMVPQTLDDGVYEAALSASGLTAELTGPVVVDVAGVDAVTLARRLAAAGLTFLVRVDAQAQLRVDRALLPRYSAAAHTAAQLVHSSSRLRRQVTSPEGTPTALVTIPVLASPEGAGARGRRLLLLGEWPAGGQGECEMWLTNASAEAWRPLLRLVRLPRTVQEFTGVAERVGVRDFAGRSFLGWHHHITLASVAHLVAVVQESGIELPWLSRKLATGV</sequence>
<dbReference type="Proteomes" id="UP000598297">
    <property type="component" value="Unassembled WGS sequence"/>
</dbReference>
<accession>A0A964XID4</accession>
<protein>
    <submittedName>
        <fullName evidence="2">Transcriptional regulator</fullName>
    </submittedName>
</protein>
<comment type="caution">
    <text evidence="2">The sequence shown here is derived from an EMBL/GenBank/DDBJ whole genome shotgun (WGS) entry which is preliminary data.</text>
</comment>
<organism evidence="2 3">
    <name type="scientific">Streptomyces boluensis</name>
    <dbReference type="NCBI Taxonomy" id="1775135"/>
    <lineage>
        <taxon>Bacteria</taxon>
        <taxon>Bacillati</taxon>
        <taxon>Actinomycetota</taxon>
        <taxon>Actinomycetes</taxon>
        <taxon>Kitasatosporales</taxon>
        <taxon>Streptomycetaceae</taxon>
        <taxon>Streptomyces</taxon>
    </lineage>
</organism>
<evidence type="ECO:0000313" key="2">
    <source>
        <dbReference type="EMBL" id="NBE49930.1"/>
    </source>
</evidence>
<evidence type="ECO:0000259" key="1">
    <source>
        <dbReference type="Pfam" id="PF13546"/>
    </source>
</evidence>
<dbReference type="Pfam" id="PF13546">
    <property type="entry name" value="DDE_5"/>
    <property type="match status" value="1"/>
</dbReference>
<name>A0A964XID4_9ACTN</name>
<dbReference type="OrthoDB" id="3657225at2"/>
<proteinExistence type="predicted"/>